<dbReference type="AlphaFoldDB" id="A0A0D3E9W8"/>
<dbReference type="EnsemblPlants" id="Bo9g098650.1">
    <property type="protein sequence ID" value="Bo9g098650.1"/>
    <property type="gene ID" value="Bo9g098650"/>
</dbReference>
<dbReference type="Gramene" id="Bo9g098650.1">
    <property type="protein sequence ID" value="Bo9g098650.1"/>
    <property type="gene ID" value="Bo9g098650"/>
</dbReference>
<evidence type="ECO:0000313" key="2">
    <source>
        <dbReference type="Proteomes" id="UP000032141"/>
    </source>
</evidence>
<organism evidence="1 2">
    <name type="scientific">Brassica oleracea var. oleracea</name>
    <dbReference type="NCBI Taxonomy" id="109376"/>
    <lineage>
        <taxon>Eukaryota</taxon>
        <taxon>Viridiplantae</taxon>
        <taxon>Streptophyta</taxon>
        <taxon>Embryophyta</taxon>
        <taxon>Tracheophyta</taxon>
        <taxon>Spermatophyta</taxon>
        <taxon>Magnoliopsida</taxon>
        <taxon>eudicotyledons</taxon>
        <taxon>Gunneridae</taxon>
        <taxon>Pentapetalae</taxon>
        <taxon>rosids</taxon>
        <taxon>malvids</taxon>
        <taxon>Brassicales</taxon>
        <taxon>Brassicaceae</taxon>
        <taxon>Brassiceae</taxon>
        <taxon>Brassica</taxon>
    </lineage>
</organism>
<keyword evidence="2" id="KW-1185">Reference proteome</keyword>
<accession>A0A0D3E9W8</accession>
<reference evidence="1" key="2">
    <citation type="submission" date="2015-03" db="UniProtKB">
        <authorList>
            <consortium name="EnsemblPlants"/>
        </authorList>
    </citation>
    <scope>IDENTIFICATION</scope>
</reference>
<name>A0A0D3E9W8_BRAOL</name>
<proteinExistence type="predicted"/>
<evidence type="ECO:0000313" key="1">
    <source>
        <dbReference type="EnsemblPlants" id="Bo9g098650.1"/>
    </source>
</evidence>
<dbReference type="Proteomes" id="UP000032141">
    <property type="component" value="Chromosome C9"/>
</dbReference>
<sequence>MVVKMKSGIMKMVKIKFPKRKIPNSLRLRLLCRRAPPPPPPLPDPPSLTLQTRYQLRHLLSASIIHHHELLHQFSFPCHHLTYIIRHSSDSTPFSNPARYENMTPVKMDGYTKQWWW</sequence>
<reference evidence="1 2" key="1">
    <citation type="journal article" date="2014" name="Genome Biol.">
        <title>Transcriptome and methylome profiling reveals relics of genome dominance in the mesopolyploid Brassica oleracea.</title>
        <authorList>
            <person name="Parkin I.A."/>
            <person name="Koh C."/>
            <person name="Tang H."/>
            <person name="Robinson S.J."/>
            <person name="Kagale S."/>
            <person name="Clarke W.E."/>
            <person name="Town C.D."/>
            <person name="Nixon J."/>
            <person name="Krishnakumar V."/>
            <person name="Bidwell S.L."/>
            <person name="Denoeud F."/>
            <person name="Belcram H."/>
            <person name="Links M.G."/>
            <person name="Just J."/>
            <person name="Clarke C."/>
            <person name="Bender T."/>
            <person name="Huebert T."/>
            <person name="Mason A.S."/>
            <person name="Pires J.C."/>
            <person name="Barker G."/>
            <person name="Moore J."/>
            <person name="Walley P.G."/>
            <person name="Manoli S."/>
            <person name="Batley J."/>
            <person name="Edwards D."/>
            <person name="Nelson M.N."/>
            <person name="Wang X."/>
            <person name="Paterson A.H."/>
            <person name="King G."/>
            <person name="Bancroft I."/>
            <person name="Chalhoub B."/>
            <person name="Sharpe A.G."/>
        </authorList>
    </citation>
    <scope>NUCLEOTIDE SEQUENCE</scope>
    <source>
        <strain evidence="1 2">cv. TO1000</strain>
    </source>
</reference>
<protein>
    <submittedName>
        <fullName evidence="1">Uncharacterized protein</fullName>
    </submittedName>
</protein>
<dbReference type="HOGENOM" id="CLU_2088208_0_0_1"/>